<dbReference type="PaxDb" id="4113-PGSC0003DMT400043662"/>
<dbReference type="Proteomes" id="UP000011115">
    <property type="component" value="Unassembled WGS sequence"/>
</dbReference>
<evidence type="ECO:0000259" key="6">
    <source>
        <dbReference type="PROSITE" id="PS50811"/>
    </source>
</evidence>
<dbReference type="Gene3D" id="2.20.25.80">
    <property type="entry name" value="WRKY domain"/>
    <property type="match status" value="1"/>
</dbReference>
<dbReference type="PANTHER" id="PTHR31221:SF349">
    <property type="entry name" value="WRKY TRANSCRIPTION FACTOR 51-RELATED"/>
    <property type="match status" value="1"/>
</dbReference>
<keyword evidence="5" id="KW-0539">Nucleus</keyword>
<dbReference type="PROSITE" id="PS50811">
    <property type="entry name" value="WRKY"/>
    <property type="match status" value="1"/>
</dbReference>
<keyword evidence="8" id="KW-1185">Reference proteome</keyword>
<dbReference type="InterPro" id="IPR036576">
    <property type="entry name" value="WRKY_dom_sf"/>
</dbReference>
<dbReference type="AlphaFoldDB" id="M1BF11"/>
<evidence type="ECO:0000256" key="4">
    <source>
        <dbReference type="ARBA" id="ARBA00023163"/>
    </source>
</evidence>
<protein>
    <submittedName>
        <fullName evidence="7">WRKY transcription factor</fullName>
    </submittedName>
</protein>
<organism evidence="7 8">
    <name type="scientific">Solanum tuberosum</name>
    <name type="common">Potato</name>
    <dbReference type="NCBI Taxonomy" id="4113"/>
    <lineage>
        <taxon>Eukaryota</taxon>
        <taxon>Viridiplantae</taxon>
        <taxon>Streptophyta</taxon>
        <taxon>Embryophyta</taxon>
        <taxon>Tracheophyta</taxon>
        <taxon>Spermatophyta</taxon>
        <taxon>Magnoliopsida</taxon>
        <taxon>eudicotyledons</taxon>
        <taxon>Gunneridae</taxon>
        <taxon>Pentapetalae</taxon>
        <taxon>asterids</taxon>
        <taxon>lamiids</taxon>
        <taxon>Solanales</taxon>
        <taxon>Solanaceae</taxon>
        <taxon>Solanoideae</taxon>
        <taxon>Solaneae</taxon>
        <taxon>Solanum</taxon>
    </lineage>
</organism>
<dbReference type="SUPFAM" id="SSF118290">
    <property type="entry name" value="WRKY DNA-binding domain"/>
    <property type="match status" value="1"/>
</dbReference>
<dbReference type="InParanoid" id="M1BF11"/>
<dbReference type="GO" id="GO:0003700">
    <property type="term" value="F:DNA-binding transcription factor activity"/>
    <property type="evidence" value="ECO:0007669"/>
    <property type="project" value="InterPro"/>
</dbReference>
<evidence type="ECO:0000256" key="1">
    <source>
        <dbReference type="ARBA" id="ARBA00004123"/>
    </source>
</evidence>
<dbReference type="SMR" id="M1BF11"/>
<sequence length="124" mass="14574">MTQDFSYNNFQDFESSSFLDQLFVDYSPTNKNFNTCILENDHSHMMTQDCSYNGSSSNSYYATPPNMNHLKEKPKVGIIKKKIKINETHVIALRTKTQLDVLDDGYKWRKYGKKKVKSNKKYLR</sequence>
<evidence type="ECO:0000256" key="2">
    <source>
        <dbReference type="ARBA" id="ARBA00023015"/>
    </source>
</evidence>
<dbReference type="OMA" id="MNERHVQ"/>
<dbReference type="Gramene" id="PGSC0003DMT400043662">
    <property type="protein sequence ID" value="PGSC0003DMT400043662"/>
    <property type="gene ID" value="PGSC0003DMG400016957"/>
</dbReference>
<dbReference type="InterPro" id="IPR044810">
    <property type="entry name" value="WRKY_plant"/>
</dbReference>
<name>M1BF11_SOLTU</name>
<reference evidence="7" key="2">
    <citation type="submission" date="2015-06" db="UniProtKB">
        <authorList>
            <consortium name="EnsemblPlants"/>
        </authorList>
    </citation>
    <scope>IDENTIFICATION</scope>
    <source>
        <strain evidence="7">DM1-3 516 R44</strain>
    </source>
</reference>
<accession>M1BF11</accession>
<dbReference type="Pfam" id="PF03106">
    <property type="entry name" value="WRKY"/>
    <property type="match status" value="1"/>
</dbReference>
<evidence type="ECO:0000256" key="5">
    <source>
        <dbReference type="ARBA" id="ARBA00023242"/>
    </source>
</evidence>
<reference evidence="8" key="1">
    <citation type="journal article" date="2011" name="Nature">
        <title>Genome sequence and analysis of the tuber crop potato.</title>
        <authorList>
            <consortium name="The Potato Genome Sequencing Consortium"/>
        </authorList>
    </citation>
    <scope>NUCLEOTIDE SEQUENCE [LARGE SCALE GENOMIC DNA]</scope>
    <source>
        <strain evidence="8">cv. DM1-3 516 R44</strain>
    </source>
</reference>
<feature type="domain" description="WRKY" evidence="6">
    <location>
        <begin position="97"/>
        <end position="119"/>
    </location>
</feature>
<evidence type="ECO:0000313" key="8">
    <source>
        <dbReference type="Proteomes" id="UP000011115"/>
    </source>
</evidence>
<dbReference type="PANTHER" id="PTHR31221">
    <property type="entry name" value="WRKY TRANSCRIPTION FACTOR PROTEIN 1-RELATED"/>
    <property type="match status" value="1"/>
</dbReference>
<keyword evidence="3" id="KW-0238">DNA-binding</keyword>
<dbReference type="EnsemblPlants" id="PGSC0003DMT400043662">
    <property type="protein sequence ID" value="PGSC0003DMT400043662"/>
    <property type="gene ID" value="PGSC0003DMG400016957"/>
</dbReference>
<comment type="subcellular location">
    <subcellularLocation>
        <location evidence="1">Nucleus</location>
    </subcellularLocation>
</comment>
<proteinExistence type="predicted"/>
<evidence type="ECO:0000313" key="7">
    <source>
        <dbReference type="EnsemblPlants" id="PGSC0003DMT400043662"/>
    </source>
</evidence>
<dbReference type="HOGENOM" id="CLU_2007975_0_0_1"/>
<dbReference type="FunCoup" id="M1BF11">
    <property type="interactions" value="23"/>
</dbReference>
<dbReference type="InterPro" id="IPR003657">
    <property type="entry name" value="WRKY_dom"/>
</dbReference>
<evidence type="ECO:0000256" key="3">
    <source>
        <dbReference type="ARBA" id="ARBA00023125"/>
    </source>
</evidence>
<keyword evidence="4" id="KW-0804">Transcription</keyword>
<dbReference type="GO" id="GO:0043565">
    <property type="term" value="F:sequence-specific DNA binding"/>
    <property type="evidence" value="ECO:0007669"/>
    <property type="project" value="InterPro"/>
</dbReference>
<dbReference type="GO" id="GO:0005634">
    <property type="term" value="C:nucleus"/>
    <property type="evidence" value="ECO:0007669"/>
    <property type="project" value="UniProtKB-SubCell"/>
</dbReference>
<keyword evidence="2" id="KW-0805">Transcription regulation</keyword>
<dbReference type="eggNOG" id="ENOG502R7HE">
    <property type="taxonomic scope" value="Eukaryota"/>
</dbReference>